<sequence>MRQAGATLSKAEPSWDGVSSWAAAPSREHRLGSDEPPLGHQVSTPNPLGLLGLECTGCPKRDPGPQVDSTVKSITKHTTKKPKLLFSLGPDVINPIFYFLPPKRQICLSFPVPVPLLPHSSLAAQPMLFPAIPNPCSPSTPPQTPAALGGEPSVTDPAGIIKTPGRAYKETSDASGSVSFSGETTSRTALGNGLQERNAANGRCTEDTHS</sequence>
<evidence type="ECO:0000313" key="3">
    <source>
        <dbReference type="RefSeq" id="XP_024595228.1"/>
    </source>
</evidence>
<accession>A0A341B090</accession>
<evidence type="ECO:0000256" key="1">
    <source>
        <dbReference type="SAM" id="MobiDB-lite"/>
    </source>
</evidence>
<name>A0A341B090_NEOAA</name>
<feature type="compositionally biased region" description="Polar residues" evidence="1">
    <location>
        <begin position="173"/>
        <end position="189"/>
    </location>
</feature>
<protein>
    <submittedName>
        <fullName evidence="3">Uncharacterized protein LOC112395980 isoform X3</fullName>
    </submittedName>
</protein>
<evidence type="ECO:0000313" key="2">
    <source>
        <dbReference type="Proteomes" id="UP000252040"/>
    </source>
</evidence>
<feature type="region of interest" description="Disordered" evidence="1">
    <location>
        <begin position="135"/>
        <end position="210"/>
    </location>
</feature>
<feature type="compositionally biased region" description="Pro residues" evidence="1">
    <location>
        <begin position="135"/>
        <end position="144"/>
    </location>
</feature>
<proteinExistence type="predicted"/>
<dbReference type="GeneID" id="112395980"/>
<organism evidence="2 3">
    <name type="scientific">Neophocaena asiaeorientalis asiaeorientalis</name>
    <name type="common">Yangtze finless porpoise</name>
    <name type="synonym">Neophocaena phocaenoides subsp. asiaeorientalis</name>
    <dbReference type="NCBI Taxonomy" id="1706337"/>
    <lineage>
        <taxon>Eukaryota</taxon>
        <taxon>Metazoa</taxon>
        <taxon>Chordata</taxon>
        <taxon>Craniata</taxon>
        <taxon>Vertebrata</taxon>
        <taxon>Euteleostomi</taxon>
        <taxon>Mammalia</taxon>
        <taxon>Eutheria</taxon>
        <taxon>Laurasiatheria</taxon>
        <taxon>Artiodactyla</taxon>
        <taxon>Whippomorpha</taxon>
        <taxon>Cetacea</taxon>
        <taxon>Odontoceti</taxon>
        <taxon>Phocoenidae</taxon>
        <taxon>Neophocaena</taxon>
    </lineage>
</organism>
<dbReference type="AlphaFoldDB" id="A0A341B090"/>
<gene>
    <name evidence="3" type="primary">LOC112395980</name>
</gene>
<dbReference type="RefSeq" id="XP_024595228.1">
    <property type="nucleotide sequence ID" value="XM_024739460.1"/>
</dbReference>
<dbReference type="Proteomes" id="UP000252040">
    <property type="component" value="Unplaced"/>
</dbReference>
<feature type="region of interest" description="Disordered" evidence="1">
    <location>
        <begin position="1"/>
        <end position="39"/>
    </location>
</feature>
<reference evidence="3" key="1">
    <citation type="submission" date="2025-08" db="UniProtKB">
        <authorList>
            <consortium name="RefSeq"/>
        </authorList>
    </citation>
    <scope>IDENTIFICATION</scope>
    <source>
        <tissue evidence="3">Meat</tissue>
    </source>
</reference>
<keyword evidence="2" id="KW-1185">Reference proteome</keyword>